<dbReference type="GO" id="GO:0047617">
    <property type="term" value="F:fatty acyl-CoA hydrolase activity"/>
    <property type="evidence" value="ECO:0007669"/>
    <property type="project" value="TreeGrafter"/>
</dbReference>
<accession>A0A914VQ36</accession>
<feature type="active site" description="Charge relay system" evidence="2">
    <location>
        <position position="233"/>
    </location>
</feature>
<comment type="similarity">
    <text evidence="1">Belongs to the C/M/P thioester hydrolase family.</text>
</comment>
<dbReference type="InterPro" id="IPR029058">
    <property type="entry name" value="AB_hydrolase_fold"/>
</dbReference>
<dbReference type="PANTHER" id="PTHR10824:SF4">
    <property type="entry name" value="ACYL-COENZYME A THIOESTERASE 1-LIKE"/>
    <property type="match status" value="1"/>
</dbReference>
<reference evidence="6" key="1">
    <citation type="submission" date="2022-11" db="UniProtKB">
        <authorList>
            <consortium name="WormBaseParasite"/>
        </authorList>
    </citation>
    <scope>IDENTIFICATION</scope>
</reference>
<dbReference type="AlphaFoldDB" id="A0A914VQ36"/>
<protein>
    <submittedName>
        <fullName evidence="6">Uncharacterized protein</fullName>
    </submittedName>
</protein>
<feature type="active site" description="Charge relay system" evidence="2">
    <location>
        <position position="362"/>
    </location>
</feature>
<dbReference type="InterPro" id="IPR016662">
    <property type="entry name" value="Acyl-CoA_thioEstase_long-chain"/>
</dbReference>
<evidence type="ECO:0000313" key="5">
    <source>
        <dbReference type="Proteomes" id="UP000887566"/>
    </source>
</evidence>
<feature type="active site" description="Charge relay system" evidence="2">
    <location>
        <position position="327"/>
    </location>
</feature>
<dbReference type="WBParaSite" id="PSAMB.scaffold2342size23721.g17427.t1">
    <property type="protein sequence ID" value="PSAMB.scaffold2342size23721.g17427.t1"/>
    <property type="gene ID" value="PSAMB.scaffold2342size23721.g17427"/>
</dbReference>
<dbReference type="SUPFAM" id="SSF53474">
    <property type="entry name" value="alpha/beta-Hydrolases"/>
    <property type="match status" value="1"/>
</dbReference>
<dbReference type="Gene3D" id="3.40.50.1820">
    <property type="entry name" value="alpha/beta hydrolase"/>
    <property type="match status" value="1"/>
</dbReference>
<organism evidence="5 6">
    <name type="scientific">Plectus sambesii</name>
    <dbReference type="NCBI Taxonomy" id="2011161"/>
    <lineage>
        <taxon>Eukaryota</taxon>
        <taxon>Metazoa</taxon>
        <taxon>Ecdysozoa</taxon>
        <taxon>Nematoda</taxon>
        <taxon>Chromadorea</taxon>
        <taxon>Plectida</taxon>
        <taxon>Plectina</taxon>
        <taxon>Plectoidea</taxon>
        <taxon>Plectidae</taxon>
        <taxon>Plectus</taxon>
    </lineage>
</organism>
<feature type="domain" description="Acyl-CoA thioester hydrolase/bile acid-CoA amino acid N-acetyltransferase" evidence="3">
    <location>
        <begin position="12"/>
        <end position="139"/>
    </location>
</feature>
<dbReference type="PIRSF" id="PIRSF016521">
    <property type="entry name" value="Acyl-CoA_hydro"/>
    <property type="match status" value="1"/>
</dbReference>
<dbReference type="Pfam" id="PF04775">
    <property type="entry name" value="Bile_Hydr_Trans"/>
    <property type="match status" value="1"/>
</dbReference>
<dbReference type="Pfam" id="PF08840">
    <property type="entry name" value="BAAT_C"/>
    <property type="match status" value="1"/>
</dbReference>
<keyword evidence="5" id="KW-1185">Reference proteome</keyword>
<feature type="domain" description="BAAT/Acyl-CoA thioester hydrolase C-terminal" evidence="4">
    <location>
        <begin position="205"/>
        <end position="412"/>
    </location>
</feature>
<proteinExistence type="inferred from homology"/>
<dbReference type="GO" id="GO:0006631">
    <property type="term" value="P:fatty acid metabolic process"/>
    <property type="evidence" value="ECO:0007669"/>
    <property type="project" value="TreeGrafter"/>
</dbReference>
<evidence type="ECO:0000256" key="1">
    <source>
        <dbReference type="ARBA" id="ARBA00006538"/>
    </source>
</evidence>
<dbReference type="InterPro" id="IPR006862">
    <property type="entry name" value="Thio_Ohase/aa_AcTrfase"/>
</dbReference>
<name>A0A914VQ36_9BILA</name>
<dbReference type="Gene3D" id="2.60.40.2240">
    <property type="entry name" value="Acyl-CoA thioester hydrolase/BAAT N-terminal domain"/>
    <property type="match status" value="1"/>
</dbReference>
<dbReference type="InterPro" id="IPR014940">
    <property type="entry name" value="BAAT_C"/>
</dbReference>
<sequence length="433" mass="47508">MLSIGPRVAMFDTPVTITVERLRPGQKVTISAQVEHVGGKLESFAFLTADNHGCLDLRRDSSQGGTYEGVHPMGLFTTLQQSANQRSGLPLVPRNIDKPMQYRFSLINGHGFHESASTIDTVLVERHFMHSEVDRHQIEVGRIRGALFLPKLRADDVKLPGIIDIFGMGGGLTEHRGALLASKGFAVLSLAYYNFRDLPTNLDEVDLNYFEGAIDWLTSQPYVMDRIGFIGTSLGSMIAIHCGIRFPKLKAVVGINGFHGLTVFAPLTCNGVPLPTVGGNLDDVQYTDVGVSYSSFVGNIEVPEDSVLQIETCPADTNWLLISATDDRNMCSSKSAKLLEQRLISAGKGNQIRVLHMNNAGHLLDPPFIPHCASSYSKIYDTYMAWGGEKHAHALGQDLMWRSVIDFFATNIGAPLKLPDNDLYKSSFLKSSL</sequence>
<dbReference type="PANTHER" id="PTHR10824">
    <property type="entry name" value="ACYL-COENZYME A THIOESTERASE-RELATED"/>
    <property type="match status" value="1"/>
</dbReference>
<evidence type="ECO:0000259" key="4">
    <source>
        <dbReference type="Pfam" id="PF08840"/>
    </source>
</evidence>
<evidence type="ECO:0000313" key="6">
    <source>
        <dbReference type="WBParaSite" id="PSAMB.scaffold2342size23721.g17427.t1"/>
    </source>
</evidence>
<dbReference type="InterPro" id="IPR042490">
    <property type="entry name" value="Thio_Ohase/BAAT_N"/>
</dbReference>
<dbReference type="Proteomes" id="UP000887566">
    <property type="component" value="Unplaced"/>
</dbReference>
<evidence type="ECO:0000256" key="2">
    <source>
        <dbReference type="PIRSR" id="PIRSR016521-1"/>
    </source>
</evidence>
<evidence type="ECO:0000259" key="3">
    <source>
        <dbReference type="Pfam" id="PF04775"/>
    </source>
</evidence>
<dbReference type="GO" id="GO:0006637">
    <property type="term" value="P:acyl-CoA metabolic process"/>
    <property type="evidence" value="ECO:0007669"/>
    <property type="project" value="InterPro"/>
</dbReference>